<dbReference type="EMBL" id="CP054569">
    <property type="protein sequence ID" value="QKQ46017.1"/>
    <property type="molecule type" value="Genomic_DNA"/>
</dbReference>
<protein>
    <submittedName>
        <fullName evidence="1">Uncharacterized protein</fullName>
    </submittedName>
</protein>
<dbReference type="RefSeq" id="WP_174715825.1">
    <property type="nucleotide sequence ID" value="NZ_CP054569.1"/>
</dbReference>
<dbReference type="Proteomes" id="UP000509782">
    <property type="component" value="Chromosome"/>
</dbReference>
<evidence type="ECO:0000313" key="1">
    <source>
        <dbReference type="EMBL" id="QKQ46017.1"/>
    </source>
</evidence>
<proteinExistence type="predicted"/>
<gene>
    <name evidence="1" type="ORF">FOC81_04630</name>
</gene>
<accession>A0A6N0JG54</accession>
<sequence length="83" mass="8654">MPWSSAKPLPVTHTPYAAEPLLPVVVVVSIEPPVRTVLPVDSILIPAAPCPLVLIVRPSASTTELGLRTSMPKPAAASALVVR</sequence>
<reference evidence="1 2" key="1">
    <citation type="submission" date="2020-05" db="EMBL/GenBank/DDBJ databases">
        <title>FDA dAtabase for Regulatory Grade micrObial Sequences (FDA-ARGOS): Supporting development and validation of Infectious Disease Dx tests.</title>
        <authorList>
            <person name="Sproer C."/>
            <person name="Gronow S."/>
            <person name="Severitt S."/>
            <person name="Schroder I."/>
            <person name="Tallon L."/>
            <person name="Sadzewicz L."/>
            <person name="Zhao X."/>
            <person name="Vavikolanu K."/>
            <person name="Mehta A."/>
            <person name="Aluvathingal J."/>
            <person name="Nadendla S."/>
            <person name="Myers T."/>
            <person name="Yan Y."/>
            <person name="Sichtig H."/>
        </authorList>
    </citation>
    <scope>NUCLEOTIDE SEQUENCE [LARGE SCALE GENOMIC DNA]</scope>
    <source>
        <strain evidence="1 2">FDAARGOS_787</strain>
    </source>
</reference>
<organism evidence="1 2">
    <name type="scientific">Achromobacter denitrificans</name>
    <name type="common">Alcaligenes denitrificans</name>
    <dbReference type="NCBI Taxonomy" id="32002"/>
    <lineage>
        <taxon>Bacteria</taxon>
        <taxon>Pseudomonadati</taxon>
        <taxon>Pseudomonadota</taxon>
        <taxon>Betaproteobacteria</taxon>
        <taxon>Burkholderiales</taxon>
        <taxon>Alcaligenaceae</taxon>
        <taxon>Achromobacter</taxon>
    </lineage>
</organism>
<dbReference type="AlphaFoldDB" id="A0A6N0JG54"/>
<evidence type="ECO:0000313" key="2">
    <source>
        <dbReference type="Proteomes" id="UP000509782"/>
    </source>
</evidence>
<name>A0A6N0JG54_ACHDE</name>